<evidence type="ECO:0000313" key="1">
    <source>
        <dbReference type="EMBL" id="KAH3802535.1"/>
    </source>
</evidence>
<dbReference type="EMBL" id="JAIWYP010000007">
    <property type="protein sequence ID" value="KAH3802535.1"/>
    <property type="molecule type" value="Genomic_DNA"/>
</dbReference>
<name>A0A9D4J8L2_DREPO</name>
<organism evidence="1 2">
    <name type="scientific">Dreissena polymorpha</name>
    <name type="common">Zebra mussel</name>
    <name type="synonym">Mytilus polymorpha</name>
    <dbReference type="NCBI Taxonomy" id="45954"/>
    <lineage>
        <taxon>Eukaryota</taxon>
        <taxon>Metazoa</taxon>
        <taxon>Spiralia</taxon>
        <taxon>Lophotrochozoa</taxon>
        <taxon>Mollusca</taxon>
        <taxon>Bivalvia</taxon>
        <taxon>Autobranchia</taxon>
        <taxon>Heteroconchia</taxon>
        <taxon>Euheterodonta</taxon>
        <taxon>Imparidentia</taxon>
        <taxon>Neoheterodontei</taxon>
        <taxon>Myida</taxon>
        <taxon>Dreissenoidea</taxon>
        <taxon>Dreissenidae</taxon>
        <taxon>Dreissena</taxon>
    </lineage>
</organism>
<evidence type="ECO:0000313" key="2">
    <source>
        <dbReference type="Proteomes" id="UP000828390"/>
    </source>
</evidence>
<protein>
    <submittedName>
        <fullName evidence="1">Uncharacterized protein</fullName>
    </submittedName>
</protein>
<sequence>MLRGTSVRSVQPVAFDDVALTFVTQNTLPSFKINFTWDLLGSPSYGHLEGDYFGSANHGRQRVLTSQQWQP</sequence>
<dbReference type="Proteomes" id="UP000828390">
    <property type="component" value="Unassembled WGS sequence"/>
</dbReference>
<dbReference type="AlphaFoldDB" id="A0A9D4J8L2"/>
<accession>A0A9D4J8L2</accession>
<reference evidence="1" key="1">
    <citation type="journal article" date="2019" name="bioRxiv">
        <title>The Genome of the Zebra Mussel, Dreissena polymorpha: A Resource for Invasive Species Research.</title>
        <authorList>
            <person name="McCartney M.A."/>
            <person name="Auch B."/>
            <person name="Kono T."/>
            <person name="Mallez S."/>
            <person name="Zhang Y."/>
            <person name="Obille A."/>
            <person name="Becker A."/>
            <person name="Abrahante J.E."/>
            <person name="Garbe J."/>
            <person name="Badalamenti J.P."/>
            <person name="Herman A."/>
            <person name="Mangelson H."/>
            <person name="Liachko I."/>
            <person name="Sullivan S."/>
            <person name="Sone E.D."/>
            <person name="Koren S."/>
            <person name="Silverstein K.A.T."/>
            <person name="Beckman K.B."/>
            <person name="Gohl D.M."/>
        </authorList>
    </citation>
    <scope>NUCLEOTIDE SEQUENCE</scope>
    <source>
        <strain evidence="1">Duluth1</strain>
        <tissue evidence="1">Whole animal</tissue>
    </source>
</reference>
<gene>
    <name evidence="1" type="ORF">DPMN_156213</name>
</gene>
<keyword evidence="2" id="KW-1185">Reference proteome</keyword>
<proteinExistence type="predicted"/>
<reference evidence="1" key="2">
    <citation type="submission" date="2020-11" db="EMBL/GenBank/DDBJ databases">
        <authorList>
            <person name="McCartney M.A."/>
            <person name="Auch B."/>
            <person name="Kono T."/>
            <person name="Mallez S."/>
            <person name="Becker A."/>
            <person name="Gohl D.M."/>
            <person name="Silverstein K.A.T."/>
            <person name="Koren S."/>
            <person name="Bechman K.B."/>
            <person name="Herman A."/>
            <person name="Abrahante J.E."/>
            <person name="Garbe J."/>
        </authorList>
    </citation>
    <scope>NUCLEOTIDE SEQUENCE</scope>
    <source>
        <strain evidence="1">Duluth1</strain>
        <tissue evidence="1">Whole animal</tissue>
    </source>
</reference>
<comment type="caution">
    <text evidence="1">The sequence shown here is derived from an EMBL/GenBank/DDBJ whole genome shotgun (WGS) entry which is preliminary data.</text>
</comment>